<gene>
    <name evidence="1" type="ORF">GCM10009606_42070</name>
</gene>
<name>A0ABP4F7D7_9ACTN</name>
<evidence type="ECO:0000313" key="2">
    <source>
        <dbReference type="Proteomes" id="UP001499979"/>
    </source>
</evidence>
<keyword evidence="2" id="KW-1185">Reference proteome</keyword>
<dbReference type="RefSeq" id="WP_343909903.1">
    <property type="nucleotide sequence ID" value="NZ_BAAAJE010000026.1"/>
</dbReference>
<dbReference type="Proteomes" id="UP001499979">
    <property type="component" value="Unassembled WGS sequence"/>
</dbReference>
<evidence type="ECO:0000313" key="1">
    <source>
        <dbReference type="EMBL" id="GAA1159583.1"/>
    </source>
</evidence>
<sequence length="41" mass="4419">MTNNLVQTWVSVTDADGRTRLEARWTPAPQSGAPVHVVDAA</sequence>
<organism evidence="1 2">
    <name type="scientific">Nocardioides aquiterrae</name>
    <dbReference type="NCBI Taxonomy" id="203799"/>
    <lineage>
        <taxon>Bacteria</taxon>
        <taxon>Bacillati</taxon>
        <taxon>Actinomycetota</taxon>
        <taxon>Actinomycetes</taxon>
        <taxon>Propionibacteriales</taxon>
        <taxon>Nocardioidaceae</taxon>
        <taxon>Nocardioides</taxon>
    </lineage>
</organism>
<protein>
    <submittedName>
        <fullName evidence="1">Uncharacterized protein</fullName>
    </submittedName>
</protein>
<accession>A0ABP4F7D7</accession>
<dbReference type="EMBL" id="BAAAJE010000026">
    <property type="protein sequence ID" value="GAA1159583.1"/>
    <property type="molecule type" value="Genomic_DNA"/>
</dbReference>
<reference evidence="2" key="1">
    <citation type="journal article" date="2019" name="Int. J. Syst. Evol. Microbiol.">
        <title>The Global Catalogue of Microorganisms (GCM) 10K type strain sequencing project: providing services to taxonomists for standard genome sequencing and annotation.</title>
        <authorList>
            <consortium name="The Broad Institute Genomics Platform"/>
            <consortium name="The Broad Institute Genome Sequencing Center for Infectious Disease"/>
            <person name="Wu L."/>
            <person name="Ma J."/>
        </authorList>
    </citation>
    <scope>NUCLEOTIDE SEQUENCE [LARGE SCALE GENOMIC DNA]</scope>
    <source>
        <strain evidence="2">JCM 11813</strain>
    </source>
</reference>
<comment type="caution">
    <text evidence="1">The sequence shown here is derived from an EMBL/GenBank/DDBJ whole genome shotgun (WGS) entry which is preliminary data.</text>
</comment>
<proteinExistence type="predicted"/>